<evidence type="ECO:0000256" key="6">
    <source>
        <dbReference type="ARBA" id="ARBA00022741"/>
    </source>
</evidence>
<evidence type="ECO:0000256" key="7">
    <source>
        <dbReference type="ARBA" id="ARBA00022840"/>
    </source>
</evidence>
<keyword evidence="5" id="KW-0479">Metal-binding</keyword>
<dbReference type="Proteomes" id="UP000062645">
    <property type="component" value="Chromosome"/>
</dbReference>
<keyword evidence="4" id="KW-0548">Nucleotidyltransferase</keyword>
<evidence type="ECO:0000313" key="12">
    <source>
        <dbReference type="Proteomes" id="UP000062645"/>
    </source>
</evidence>
<keyword evidence="12" id="KW-1185">Reference proteome</keyword>
<dbReference type="OrthoDB" id="561385at2"/>
<evidence type="ECO:0000256" key="5">
    <source>
        <dbReference type="ARBA" id="ARBA00022723"/>
    </source>
</evidence>
<evidence type="ECO:0000313" key="11">
    <source>
        <dbReference type="EMBL" id="ALF54493.1"/>
    </source>
</evidence>
<protein>
    <submittedName>
        <fullName evidence="11">DNA polymerase</fullName>
    </submittedName>
</protein>
<keyword evidence="7" id="KW-0067">ATP-binding</keyword>
<dbReference type="InterPro" id="IPR002934">
    <property type="entry name" value="Polymerase_NTP_transf_dom"/>
</dbReference>
<evidence type="ECO:0000259" key="10">
    <source>
        <dbReference type="Pfam" id="PF01909"/>
    </source>
</evidence>
<keyword evidence="6" id="KW-0547">Nucleotide-binding</keyword>
<dbReference type="EMBL" id="CP012036">
    <property type="protein sequence ID" value="ALF54493.1"/>
    <property type="molecule type" value="Genomic_DNA"/>
</dbReference>
<dbReference type="GO" id="GO:0046872">
    <property type="term" value="F:metal ion binding"/>
    <property type="evidence" value="ECO:0007669"/>
    <property type="project" value="UniProtKB-KW"/>
</dbReference>
<dbReference type="STRING" id="224013.ACX27_19230"/>
<sequence>MNIYEILGAKREEILQIAAKYGAYNIRIFGSVARREADVNSDVDFLVEMEPGRSLFDLGGLLMELQEILGCQVDVVTEKGLRSRIRERVLSEAVPL</sequence>
<dbReference type="Pfam" id="PF01909">
    <property type="entry name" value="NTP_transf_2"/>
    <property type="match status" value="1"/>
</dbReference>
<proteinExistence type="inferred from homology"/>
<evidence type="ECO:0000256" key="8">
    <source>
        <dbReference type="ARBA" id="ARBA00022842"/>
    </source>
</evidence>
<dbReference type="GO" id="GO:0005524">
    <property type="term" value="F:ATP binding"/>
    <property type="evidence" value="ECO:0007669"/>
    <property type="project" value="UniProtKB-KW"/>
</dbReference>
<dbReference type="KEGG" id="npz:ACX27_19230"/>
<reference evidence="12" key="1">
    <citation type="submission" date="2015-07" db="EMBL/GenBank/DDBJ databases">
        <title>Genome Of Nitrogen-Fixing Cyanobacterium Nostoc piscinale CENA21 From Solimoes/Amazon River Floodplain Sediments And Comparative Genomics To Uncover Biosynthetic Natural Products Potential.</title>
        <authorList>
            <person name="Leao T.F."/>
            <person name="Leao P.N."/>
            <person name="Guimaraes P.I."/>
            <person name="de Melo A.G.C."/>
            <person name="Ramos R.T.J."/>
            <person name="Silva A."/>
            <person name="Fiore M.F."/>
            <person name="Schneider M.P.C."/>
        </authorList>
    </citation>
    <scope>NUCLEOTIDE SEQUENCE [LARGE SCALE GENOMIC DNA]</scope>
    <source>
        <strain evidence="12">CENA21</strain>
    </source>
</reference>
<evidence type="ECO:0000256" key="9">
    <source>
        <dbReference type="ARBA" id="ARBA00038276"/>
    </source>
</evidence>
<evidence type="ECO:0000256" key="2">
    <source>
        <dbReference type="ARBA" id="ARBA00022649"/>
    </source>
</evidence>
<dbReference type="AlphaFoldDB" id="A0A0M3V5T9"/>
<comment type="similarity">
    <text evidence="9">Belongs to the MntA antitoxin family.</text>
</comment>
<evidence type="ECO:0000256" key="4">
    <source>
        <dbReference type="ARBA" id="ARBA00022695"/>
    </source>
</evidence>
<keyword evidence="8" id="KW-0460">Magnesium</keyword>
<evidence type="ECO:0000256" key="1">
    <source>
        <dbReference type="ARBA" id="ARBA00001946"/>
    </source>
</evidence>
<feature type="domain" description="Polymerase nucleotidyl transferase" evidence="10">
    <location>
        <begin position="16"/>
        <end position="94"/>
    </location>
</feature>
<keyword evidence="3" id="KW-0808">Transferase</keyword>
<organism evidence="11 12">
    <name type="scientific">Nostoc piscinale CENA21</name>
    <dbReference type="NCBI Taxonomy" id="224013"/>
    <lineage>
        <taxon>Bacteria</taxon>
        <taxon>Bacillati</taxon>
        <taxon>Cyanobacteriota</taxon>
        <taxon>Cyanophyceae</taxon>
        <taxon>Nostocales</taxon>
        <taxon>Nostocaceae</taxon>
        <taxon>Nostoc</taxon>
    </lineage>
</organism>
<dbReference type="RefSeq" id="WP_062295024.1">
    <property type="nucleotide sequence ID" value="NZ_CP012036.1"/>
</dbReference>
<keyword evidence="2" id="KW-1277">Toxin-antitoxin system</keyword>
<dbReference type="GO" id="GO:0016779">
    <property type="term" value="F:nucleotidyltransferase activity"/>
    <property type="evidence" value="ECO:0007669"/>
    <property type="project" value="UniProtKB-KW"/>
</dbReference>
<dbReference type="PANTHER" id="PTHR33571">
    <property type="entry name" value="SSL8005 PROTEIN"/>
    <property type="match status" value="1"/>
</dbReference>
<comment type="cofactor">
    <cofactor evidence="1">
        <name>Mg(2+)</name>
        <dbReference type="ChEBI" id="CHEBI:18420"/>
    </cofactor>
</comment>
<dbReference type="InterPro" id="IPR052038">
    <property type="entry name" value="Type-VII_TA_antitoxin"/>
</dbReference>
<dbReference type="InterPro" id="IPR043519">
    <property type="entry name" value="NT_sf"/>
</dbReference>
<dbReference type="Gene3D" id="3.30.460.10">
    <property type="entry name" value="Beta Polymerase, domain 2"/>
    <property type="match status" value="1"/>
</dbReference>
<dbReference type="CDD" id="cd05403">
    <property type="entry name" value="NT_KNTase_like"/>
    <property type="match status" value="1"/>
</dbReference>
<name>A0A0M3V5T9_9NOSO</name>
<dbReference type="SUPFAM" id="SSF81301">
    <property type="entry name" value="Nucleotidyltransferase"/>
    <property type="match status" value="1"/>
</dbReference>
<gene>
    <name evidence="11" type="ORF">ACX27_19230</name>
</gene>
<dbReference type="PANTHER" id="PTHR33571:SF12">
    <property type="entry name" value="BSL3053 PROTEIN"/>
    <property type="match status" value="1"/>
</dbReference>
<dbReference type="PATRIC" id="fig|224013.5.peg.4596"/>
<reference evidence="11 12" key="2">
    <citation type="journal article" date="2016" name="Genome Announc.">
        <title>Draft Genome Sequence of the N2-Fixing Cyanobacterium Nostoc piscinale CENA21, Isolated from the Brazilian Amazon Floodplain.</title>
        <authorList>
            <person name="Leao T."/>
            <person name="Guimaraes P.I."/>
            <person name="de Melo A.G."/>
            <person name="Ramos R.T."/>
            <person name="Leao P.N."/>
            <person name="Silva A."/>
            <person name="Fiore M.F."/>
            <person name="Schneider M.P."/>
        </authorList>
    </citation>
    <scope>NUCLEOTIDE SEQUENCE [LARGE SCALE GENOMIC DNA]</scope>
    <source>
        <strain evidence="11 12">CENA21</strain>
    </source>
</reference>
<accession>A0A0M3V5T9</accession>
<evidence type="ECO:0000256" key="3">
    <source>
        <dbReference type="ARBA" id="ARBA00022679"/>
    </source>
</evidence>